<proteinExistence type="predicted"/>
<evidence type="ECO:0000313" key="3">
    <source>
        <dbReference type="Proteomes" id="UP001152795"/>
    </source>
</evidence>
<keyword evidence="3" id="KW-1185">Reference proteome</keyword>
<feature type="compositionally biased region" description="Polar residues" evidence="1">
    <location>
        <begin position="1"/>
        <end position="20"/>
    </location>
</feature>
<dbReference type="EMBL" id="CACRXK020004832">
    <property type="protein sequence ID" value="CAB4004199.1"/>
    <property type="molecule type" value="Genomic_DNA"/>
</dbReference>
<protein>
    <submittedName>
        <fullName evidence="2">PREDICTED: uncharacterized protein LOC107357678, partial</fullName>
    </submittedName>
</protein>
<comment type="caution">
    <text evidence="2">The sequence shown here is derived from an EMBL/GenBank/DDBJ whole genome shotgun (WGS) entry which is preliminary data.</text>
</comment>
<accession>A0A7D9IF44</accession>
<feature type="region of interest" description="Disordered" evidence="1">
    <location>
        <begin position="1"/>
        <end position="22"/>
    </location>
</feature>
<name>A0A7D9IF44_PARCT</name>
<reference evidence="2" key="1">
    <citation type="submission" date="2020-04" db="EMBL/GenBank/DDBJ databases">
        <authorList>
            <person name="Alioto T."/>
            <person name="Alioto T."/>
            <person name="Gomez Garrido J."/>
        </authorList>
    </citation>
    <scope>NUCLEOTIDE SEQUENCE</scope>
    <source>
        <strain evidence="2">A484AB</strain>
    </source>
</reference>
<evidence type="ECO:0000313" key="2">
    <source>
        <dbReference type="EMBL" id="CAB4004199.1"/>
    </source>
</evidence>
<organism evidence="2 3">
    <name type="scientific">Paramuricea clavata</name>
    <name type="common">Red gorgonian</name>
    <name type="synonym">Violescent sea-whip</name>
    <dbReference type="NCBI Taxonomy" id="317549"/>
    <lineage>
        <taxon>Eukaryota</taxon>
        <taxon>Metazoa</taxon>
        <taxon>Cnidaria</taxon>
        <taxon>Anthozoa</taxon>
        <taxon>Octocorallia</taxon>
        <taxon>Malacalcyonacea</taxon>
        <taxon>Plexauridae</taxon>
        <taxon>Paramuricea</taxon>
    </lineage>
</organism>
<sequence length="234" mass="26787">MRSDSSRGITSGTLGTNPKSSVKEQFEVTTSLTTAIFQIPTDPVIHANMKLGAQHKPAPPAPCKRYTASMIFFGMNNVNDKSTKNGFDDRMKDQIKSVKQRYLHGVIKWFICTYIIDMEMFMKHFSNIDSLQAWEAYQKSQVMYALLTPREAERVKWNRIVNNKGGVESNVFMDLGLEHDNHYFKEQLKGLGPNVNQTNVKRISNAFSVIHNLRKRLDGEMLVREILGSTQRRI</sequence>
<evidence type="ECO:0000256" key="1">
    <source>
        <dbReference type="SAM" id="MobiDB-lite"/>
    </source>
</evidence>
<dbReference type="AlphaFoldDB" id="A0A7D9IF44"/>
<gene>
    <name evidence="2" type="ORF">PACLA_8A013343</name>
</gene>
<dbReference type="Proteomes" id="UP001152795">
    <property type="component" value="Unassembled WGS sequence"/>
</dbReference>